<dbReference type="Proteomes" id="UP001370758">
    <property type="component" value="Unassembled WGS sequence"/>
</dbReference>
<reference evidence="2 3" key="1">
    <citation type="submission" date="2023-08" db="EMBL/GenBank/DDBJ databases">
        <authorList>
            <person name="Palmer J.M."/>
        </authorList>
    </citation>
    <scope>NUCLEOTIDE SEQUENCE [LARGE SCALE GENOMIC DNA]</scope>
    <source>
        <strain evidence="2 3">TWF481</strain>
    </source>
</reference>
<name>A0AAV9W105_9PEZI</name>
<dbReference type="GO" id="GO:0009116">
    <property type="term" value="P:nucleoside metabolic process"/>
    <property type="evidence" value="ECO:0007669"/>
    <property type="project" value="InterPro"/>
</dbReference>
<evidence type="ECO:0000313" key="3">
    <source>
        <dbReference type="Proteomes" id="UP001370758"/>
    </source>
</evidence>
<dbReference type="AlphaFoldDB" id="A0AAV9W105"/>
<dbReference type="PANTHER" id="PTHR46082:SF11">
    <property type="entry name" value="AAA+ ATPASE DOMAIN-CONTAINING PROTEIN-RELATED"/>
    <property type="match status" value="1"/>
</dbReference>
<gene>
    <name evidence="2" type="ORF">TWF481_010459</name>
</gene>
<dbReference type="InterPro" id="IPR053137">
    <property type="entry name" value="NLR-like"/>
</dbReference>
<proteinExistence type="predicted"/>
<dbReference type="Gene3D" id="3.40.50.1580">
    <property type="entry name" value="Nucleoside phosphorylase domain"/>
    <property type="match status" value="1"/>
</dbReference>
<keyword evidence="3" id="KW-1185">Reference proteome</keyword>
<feature type="domain" description="Nucleoside phosphorylase" evidence="1">
    <location>
        <begin position="11"/>
        <end position="122"/>
    </location>
</feature>
<sequence length="325" mass="35654">MGFENTDYAVGWICALPIELAAALEILDDKHPKLQTSQADNNIYHAGRIGEHNVIIASSGAGTVNAATVANQMRMSFPHLRFGLLVGIGGGIPRSSTDIRLGDVAVSWPTGRFGGVDQYDFGDRVKGGKIIPKSHLNRPPPILLSALRTLDSIHPKKRGAQVLKTVKKVQEIDDRFCHPGVSADRLFSAEYYHIKEKEPQISVCETCGECPRCADCNREQEIKRKNRKYDHPYLHFGIIASGNQVMKDGVIRDEIGSASGAICFEMEAAGLMNDFPCAVIRGISDYADSHKNKDWQPYAALTAAAYAKELLAQIPPGMTLHKEEL</sequence>
<dbReference type="InterPro" id="IPR000845">
    <property type="entry name" value="Nucleoside_phosphorylase_d"/>
</dbReference>
<dbReference type="GO" id="GO:0003824">
    <property type="term" value="F:catalytic activity"/>
    <property type="evidence" value="ECO:0007669"/>
    <property type="project" value="InterPro"/>
</dbReference>
<dbReference type="Pfam" id="PF01048">
    <property type="entry name" value="PNP_UDP_1"/>
    <property type="match status" value="1"/>
</dbReference>
<protein>
    <recommendedName>
        <fullName evidence="1">Nucleoside phosphorylase domain-containing protein</fullName>
    </recommendedName>
</protein>
<dbReference type="SUPFAM" id="SSF53167">
    <property type="entry name" value="Purine and uridine phosphorylases"/>
    <property type="match status" value="1"/>
</dbReference>
<comment type="caution">
    <text evidence="2">The sequence shown here is derived from an EMBL/GenBank/DDBJ whole genome shotgun (WGS) entry which is preliminary data.</text>
</comment>
<evidence type="ECO:0000259" key="1">
    <source>
        <dbReference type="Pfam" id="PF01048"/>
    </source>
</evidence>
<dbReference type="EMBL" id="JAVHJL010000007">
    <property type="protein sequence ID" value="KAK6500102.1"/>
    <property type="molecule type" value="Genomic_DNA"/>
</dbReference>
<dbReference type="PANTHER" id="PTHR46082">
    <property type="entry name" value="ATP/GTP-BINDING PROTEIN-RELATED"/>
    <property type="match status" value="1"/>
</dbReference>
<organism evidence="2 3">
    <name type="scientific">Arthrobotrys musiformis</name>
    <dbReference type="NCBI Taxonomy" id="47236"/>
    <lineage>
        <taxon>Eukaryota</taxon>
        <taxon>Fungi</taxon>
        <taxon>Dikarya</taxon>
        <taxon>Ascomycota</taxon>
        <taxon>Pezizomycotina</taxon>
        <taxon>Orbiliomycetes</taxon>
        <taxon>Orbiliales</taxon>
        <taxon>Orbiliaceae</taxon>
        <taxon>Arthrobotrys</taxon>
    </lineage>
</organism>
<dbReference type="InterPro" id="IPR035994">
    <property type="entry name" value="Nucleoside_phosphorylase_sf"/>
</dbReference>
<evidence type="ECO:0000313" key="2">
    <source>
        <dbReference type="EMBL" id="KAK6500102.1"/>
    </source>
</evidence>
<accession>A0AAV9W105</accession>